<dbReference type="RefSeq" id="WP_152217486.1">
    <property type="nucleotide sequence ID" value="NZ_JBAQYD010000380.1"/>
</dbReference>
<comment type="caution">
    <text evidence="2">The sequence shown here is derived from an EMBL/GenBank/DDBJ whole genome shotgun (WGS) entry which is preliminary data.</text>
</comment>
<dbReference type="PROSITE" id="PS51257">
    <property type="entry name" value="PROKAR_LIPOPROTEIN"/>
    <property type="match status" value="1"/>
</dbReference>
<gene>
    <name evidence="2" type="ORF">F2P47_16500</name>
</gene>
<dbReference type="AlphaFoldDB" id="A0A6N6VEE9"/>
<reference evidence="2 3" key="1">
    <citation type="submission" date="2019-09" db="EMBL/GenBank/DDBJ databases">
        <title>Parvibaculum sedimenti sp. nov., isolated from sediment.</title>
        <authorList>
            <person name="Wang Y."/>
        </authorList>
    </citation>
    <scope>NUCLEOTIDE SEQUENCE [LARGE SCALE GENOMIC DNA]</scope>
    <source>
        <strain evidence="2 3">HXT-9</strain>
    </source>
</reference>
<evidence type="ECO:0000256" key="1">
    <source>
        <dbReference type="SAM" id="SignalP"/>
    </source>
</evidence>
<dbReference type="EMBL" id="WESC01000019">
    <property type="protein sequence ID" value="KAB7738609.1"/>
    <property type="molecule type" value="Genomic_DNA"/>
</dbReference>
<accession>A0A6N6VEE9</accession>
<protein>
    <recommendedName>
        <fullName evidence="4">Lipoprotein</fullName>
    </recommendedName>
</protein>
<keyword evidence="1" id="KW-0732">Signal</keyword>
<evidence type="ECO:0008006" key="4">
    <source>
        <dbReference type="Google" id="ProtNLM"/>
    </source>
</evidence>
<keyword evidence="3" id="KW-1185">Reference proteome</keyword>
<evidence type="ECO:0000313" key="3">
    <source>
        <dbReference type="Proteomes" id="UP000468901"/>
    </source>
</evidence>
<organism evidence="2 3">
    <name type="scientific">Parvibaculum sedimenti</name>
    <dbReference type="NCBI Taxonomy" id="2608632"/>
    <lineage>
        <taxon>Bacteria</taxon>
        <taxon>Pseudomonadati</taxon>
        <taxon>Pseudomonadota</taxon>
        <taxon>Alphaproteobacteria</taxon>
        <taxon>Hyphomicrobiales</taxon>
        <taxon>Parvibaculaceae</taxon>
        <taxon>Parvibaculum</taxon>
    </lineage>
</organism>
<feature type="signal peptide" evidence="1">
    <location>
        <begin position="1"/>
        <end position="21"/>
    </location>
</feature>
<name>A0A6N6VEE9_9HYPH</name>
<sequence>MNKWLRISVVAVGAVSLASCANEKVAGPTQEQSVMAAQYAVRPSDGRAPMQGAEADKVYENYIDSIGKPLRSSNNEPSVRGQ</sequence>
<evidence type="ECO:0000313" key="2">
    <source>
        <dbReference type="EMBL" id="KAB7738609.1"/>
    </source>
</evidence>
<dbReference type="Proteomes" id="UP000468901">
    <property type="component" value="Unassembled WGS sequence"/>
</dbReference>
<feature type="chain" id="PRO_5026655848" description="Lipoprotein" evidence="1">
    <location>
        <begin position="22"/>
        <end position="82"/>
    </location>
</feature>
<proteinExistence type="predicted"/>